<feature type="transmembrane region" description="Helical" evidence="1">
    <location>
        <begin position="66"/>
        <end position="89"/>
    </location>
</feature>
<evidence type="ECO:0000313" key="3">
    <source>
        <dbReference type="Proteomes" id="UP000589521"/>
    </source>
</evidence>
<gene>
    <name evidence="2" type="ORF">HZY94_07525</name>
</gene>
<keyword evidence="1" id="KW-0812">Transmembrane</keyword>
<evidence type="ECO:0000313" key="2">
    <source>
        <dbReference type="EMBL" id="NYS97020.1"/>
    </source>
</evidence>
<comment type="caution">
    <text evidence="2">The sequence shown here is derived from an EMBL/GenBank/DDBJ whole genome shotgun (WGS) entry which is preliminary data.</text>
</comment>
<dbReference type="RefSeq" id="WP_179925677.1">
    <property type="nucleotide sequence ID" value="NZ_JACBXX010000155.1"/>
</dbReference>
<reference evidence="2 3" key="1">
    <citation type="submission" date="2020-07" db="EMBL/GenBank/DDBJ databases">
        <title>MOT database genomes.</title>
        <authorList>
            <person name="Joseph S."/>
            <person name="Aduse-Opoku J."/>
            <person name="Hashim A."/>
            <person name="Wade W."/>
            <person name="Curtis M."/>
        </authorList>
    </citation>
    <scope>NUCLEOTIDE SEQUENCE [LARGE SCALE GENOMIC DNA]</scope>
    <source>
        <strain evidence="2 3">STR</strain>
    </source>
</reference>
<protein>
    <recommendedName>
        <fullName evidence="4">TraX protein</fullName>
    </recommendedName>
</protein>
<feature type="transmembrane region" description="Helical" evidence="1">
    <location>
        <begin position="34"/>
        <end position="54"/>
    </location>
</feature>
<keyword evidence="1" id="KW-0472">Membrane</keyword>
<dbReference type="AlphaFoldDB" id="A0A7Z0M7S6"/>
<keyword evidence="1" id="KW-1133">Transmembrane helix</keyword>
<dbReference type="Pfam" id="PF05857">
    <property type="entry name" value="TraX"/>
    <property type="match status" value="1"/>
</dbReference>
<feature type="transmembrane region" description="Helical" evidence="1">
    <location>
        <begin position="172"/>
        <end position="190"/>
    </location>
</feature>
<feature type="transmembrane region" description="Helical" evidence="1">
    <location>
        <begin position="238"/>
        <end position="258"/>
    </location>
</feature>
<dbReference type="Proteomes" id="UP000589521">
    <property type="component" value="Unassembled WGS sequence"/>
</dbReference>
<feature type="transmembrane region" description="Helical" evidence="1">
    <location>
        <begin position="137"/>
        <end position="166"/>
    </location>
</feature>
<evidence type="ECO:0000256" key="1">
    <source>
        <dbReference type="SAM" id="Phobius"/>
    </source>
</evidence>
<sequence length="259" mass="29691">MFKGQLTGFQLKIVALIGMVLDHVTTHFGSILGFPFWVSWLGRFVAPLFLFLLMEGFRYTSNRKAYFFRLLAGAGSMLIITLLHNGIIGNYRNPLTQEIDLWFLLNGNNIFLTLACFFLLFYLIEKIKKGEGVWFRLLLLAPLILVTLVTEGGVYLMPLGLILAFFPGSKRVAILMLGISSFFLGIKAILNYSILAEVYPNLWTYLAYDNQWMQVLAIPLLAAYNGQRGGHGRPWEKYLFYIVYPLHLSIIYVLEFFFL</sequence>
<feature type="transmembrane region" description="Helical" evidence="1">
    <location>
        <begin position="101"/>
        <end position="125"/>
    </location>
</feature>
<dbReference type="EMBL" id="JACBXX010000155">
    <property type="protein sequence ID" value="NYS97020.1"/>
    <property type="molecule type" value="Genomic_DNA"/>
</dbReference>
<organism evidence="2 3">
    <name type="scientific">Streptococcus danieliae</name>
    <dbReference type="NCBI Taxonomy" id="747656"/>
    <lineage>
        <taxon>Bacteria</taxon>
        <taxon>Bacillati</taxon>
        <taxon>Bacillota</taxon>
        <taxon>Bacilli</taxon>
        <taxon>Lactobacillales</taxon>
        <taxon>Streptococcaceae</taxon>
        <taxon>Streptococcus</taxon>
    </lineage>
</organism>
<dbReference type="InterPro" id="IPR008875">
    <property type="entry name" value="TraX"/>
</dbReference>
<proteinExistence type="predicted"/>
<name>A0A7Z0M7S6_9STRE</name>
<evidence type="ECO:0008006" key="4">
    <source>
        <dbReference type="Google" id="ProtNLM"/>
    </source>
</evidence>
<accession>A0A7Z0M7S6</accession>